<reference evidence="1" key="1">
    <citation type="submission" date="2019-06" db="EMBL/GenBank/DDBJ databases">
        <title>Complete genome sequence of Methanobrevibacter arboriphilus strain SA.</title>
        <authorList>
            <person name="Asakawa S."/>
        </authorList>
    </citation>
    <scope>NUCLEOTIDE SEQUENCE</scope>
    <source>
        <strain evidence="1">SA</strain>
    </source>
</reference>
<name>A0ACA8R4A2_METAZ</name>
<keyword evidence="2" id="KW-1185">Reference proteome</keyword>
<evidence type="ECO:0000313" key="2">
    <source>
        <dbReference type="Proteomes" id="UP000825015"/>
    </source>
</evidence>
<organism evidence="1 2">
    <name type="scientific">Methanobrevibacter arboriphilus</name>
    <dbReference type="NCBI Taxonomy" id="39441"/>
    <lineage>
        <taxon>Archaea</taxon>
        <taxon>Methanobacteriati</taxon>
        <taxon>Methanobacteriota</taxon>
        <taxon>Methanomada group</taxon>
        <taxon>Methanobacteria</taxon>
        <taxon>Methanobacteriales</taxon>
        <taxon>Methanobacteriaceae</taxon>
        <taxon>Methanobrevibacter</taxon>
    </lineage>
</organism>
<protein>
    <submittedName>
        <fullName evidence="1">Uncharacterized protein</fullName>
    </submittedName>
</protein>
<dbReference type="Proteomes" id="UP000825015">
    <property type="component" value="Chromosome"/>
</dbReference>
<gene>
    <name evidence="1" type="ORF">MarbSA_14160</name>
</gene>
<dbReference type="EMBL" id="AP019779">
    <property type="protein sequence ID" value="BBL62376.1"/>
    <property type="molecule type" value="Genomic_DNA"/>
</dbReference>
<proteinExistence type="predicted"/>
<evidence type="ECO:0000313" key="1">
    <source>
        <dbReference type="EMBL" id="BBL62376.1"/>
    </source>
</evidence>
<sequence length="43" mass="4944">MNTIFLEGNDPDTDEFYDKIQNCEQGTYFNIQHFLLGLGVCSL</sequence>
<accession>A0ACA8R4A2</accession>